<accession>A0ABP1G952</accession>
<comment type="caution">
    <text evidence="12">The sequence shown here is derived from an EMBL/GenBank/DDBJ whole genome shotgun (WGS) entry which is preliminary data.</text>
</comment>
<proteinExistence type="predicted"/>
<dbReference type="InterPro" id="IPR040221">
    <property type="entry name" value="CDCA7/CDA7L"/>
</dbReference>
<keyword evidence="5" id="KW-0597">Phosphoprotein</keyword>
<evidence type="ECO:0000313" key="13">
    <source>
        <dbReference type="Proteomes" id="UP001497392"/>
    </source>
</evidence>
<evidence type="ECO:0000256" key="4">
    <source>
        <dbReference type="ARBA" id="ARBA00022499"/>
    </source>
</evidence>
<dbReference type="Pfam" id="PF10497">
    <property type="entry name" value="zf-4CXXC_R1"/>
    <property type="match status" value="1"/>
</dbReference>
<keyword evidence="6" id="KW-0832">Ubl conjugation</keyword>
<evidence type="ECO:0000256" key="6">
    <source>
        <dbReference type="ARBA" id="ARBA00022843"/>
    </source>
</evidence>
<feature type="region of interest" description="Disordered" evidence="10">
    <location>
        <begin position="317"/>
        <end position="355"/>
    </location>
</feature>
<keyword evidence="13" id="KW-1185">Reference proteome</keyword>
<evidence type="ECO:0000259" key="11">
    <source>
        <dbReference type="Pfam" id="PF10497"/>
    </source>
</evidence>
<comment type="subcellular location">
    <subcellularLocation>
        <location evidence="2">Cytoplasm</location>
    </subcellularLocation>
    <subcellularLocation>
        <location evidence="1">Nucleus</location>
    </subcellularLocation>
</comment>
<dbReference type="InterPro" id="IPR018866">
    <property type="entry name" value="Znf-4CXXC_R1"/>
</dbReference>
<evidence type="ECO:0000256" key="1">
    <source>
        <dbReference type="ARBA" id="ARBA00004123"/>
    </source>
</evidence>
<feature type="region of interest" description="Disordered" evidence="10">
    <location>
        <begin position="261"/>
        <end position="305"/>
    </location>
</feature>
<dbReference type="EMBL" id="CAXHTA020000017">
    <property type="protein sequence ID" value="CAL5227852.1"/>
    <property type="molecule type" value="Genomic_DNA"/>
</dbReference>
<evidence type="ECO:0000256" key="9">
    <source>
        <dbReference type="ARBA" id="ARBA00023242"/>
    </source>
</evidence>
<evidence type="ECO:0000313" key="12">
    <source>
        <dbReference type="EMBL" id="CAL5227852.1"/>
    </source>
</evidence>
<sequence>MDGAADAPLGPYEQQRADRIARNQKVLEDMGILRQASLFEAGLRARKNTGLSSLKHAPNKKKAQLDTPVQRRSSARLLELPPASKGLTGEEKERHGRLVLEEAVVDPEHEKRWMEYCNRHRCDSQSRGSVYDSKAGICCHFCRQKKLCGEEGCQRCIQRDPDLPCIGKSECSRCHSAQGRFCRACLLVRYGLKLEDVLAADTWLCPHCYEEDHPEEGWICNSSICMTRRGMKPTGIAIFEAQQKGFPSVAHFVQAQILGRAGKKPPQAPANSAQHVQRPAANTETAATETKAPVQSPLAAKVQARTSGKGILVTVDTNRGERQSPKDAVPAPGTPKMATPVKRPVSADLPRSEGRAVRRQSLQARMQTMTPGPSMASGGAHVDAPRMTRAACRRLAVAG</sequence>
<evidence type="ECO:0000256" key="2">
    <source>
        <dbReference type="ARBA" id="ARBA00004496"/>
    </source>
</evidence>
<keyword evidence="7" id="KW-0805">Transcription regulation</keyword>
<reference evidence="12 13" key="1">
    <citation type="submission" date="2024-06" db="EMBL/GenBank/DDBJ databases">
        <authorList>
            <person name="Kraege A."/>
            <person name="Thomma B."/>
        </authorList>
    </citation>
    <scope>NUCLEOTIDE SEQUENCE [LARGE SCALE GENOMIC DNA]</scope>
</reference>
<keyword evidence="8" id="KW-0804">Transcription</keyword>
<evidence type="ECO:0000256" key="7">
    <source>
        <dbReference type="ARBA" id="ARBA00023015"/>
    </source>
</evidence>
<protein>
    <submittedName>
        <fullName evidence="12">G10885 protein</fullName>
    </submittedName>
</protein>
<dbReference type="Proteomes" id="UP001497392">
    <property type="component" value="Unassembled WGS sequence"/>
</dbReference>
<evidence type="ECO:0000256" key="3">
    <source>
        <dbReference type="ARBA" id="ARBA00022490"/>
    </source>
</evidence>
<organism evidence="12 13">
    <name type="scientific">Coccomyxa viridis</name>
    <dbReference type="NCBI Taxonomy" id="1274662"/>
    <lineage>
        <taxon>Eukaryota</taxon>
        <taxon>Viridiplantae</taxon>
        <taxon>Chlorophyta</taxon>
        <taxon>core chlorophytes</taxon>
        <taxon>Trebouxiophyceae</taxon>
        <taxon>Trebouxiophyceae incertae sedis</taxon>
        <taxon>Coccomyxaceae</taxon>
        <taxon>Coccomyxa</taxon>
    </lineage>
</organism>
<gene>
    <name evidence="12" type="primary">g10885</name>
    <name evidence="12" type="ORF">VP750_LOCUS9758</name>
</gene>
<dbReference type="PANTHER" id="PTHR31169:SF15">
    <property type="entry name" value="EXPRESSED PROTEIN"/>
    <property type="match status" value="1"/>
</dbReference>
<evidence type="ECO:0000256" key="8">
    <source>
        <dbReference type="ARBA" id="ARBA00023163"/>
    </source>
</evidence>
<keyword evidence="3" id="KW-0963">Cytoplasm</keyword>
<feature type="region of interest" description="Disordered" evidence="10">
    <location>
        <begin position="50"/>
        <end position="75"/>
    </location>
</feature>
<feature type="compositionally biased region" description="Low complexity" evidence="10">
    <location>
        <begin position="280"/>
        <end position="290"/>
    </location>
</feature>
<keyword evidence="9" id="KW-0539">Nucleus</keyword>
<dbReference type="PANTHER" id="PTHR31169">
    <property type="entry name" value="OS05G0300700 PROTEIN"/>
    <property type="match status" value="1"/>
</dbReference>
<evidence type="ECO:0000256" key="5">
    <source>
        <dbReference type="ARBA" id="ARBA00022553"/>
    </source>
</evidence>
<feature type="domain" description="Zinc-finger" evidence="11">
    <location>
        <begin position="131"/>
        <end position="252"/>
    </location>
</feature>
<name>A0ABP1G952_9CHLO</name>
<keyword evidence="4" id="KW-1017">Isopeptide bond</keyword>
<evidence type="ECO:0000256" key="10">
    <source>
        <dbReference type="SAM" id="MobiDB-lite"/>
    </source>
</evidence>